<dbReference type="Pfam" id="PF13516">
    <property type="entry name" value="LRR_6"/>
    <property type="match status" value="1"/>
</dbReference>
<evidence type="ECO:0000256" key="12">
    <source>
        <dbReference type="ARBA" id="ARBA00023170"/>
    </source>
</evidence>
<dbReference type="Pfam" id="PF07714">
    <property type="entry name" value="PK_Tyr_Ser-Thr"/>
    <property type="match status" value="1"/>
</dbReference>
<dbReference type="OrthoDB" id="676979at2759"/>
<comment type="catalytic activity">
    <reaction evidence="14">
        <text>L-threonyl-[protein] + ATP = O-phospho-L-threonyl-[protein] + ADP + H(+)</text>
        <dbReference type="Rhea" id="RHEA:46608"/>
        <dbReference type="Rhea" id="RHEA-COMP:11060"/>
        <dbReference type="Rhea" id="RHEA-COMP:11605"/>
        <dbReference type="ChEBI" id="CHEBI:15378"/>
        <dbReference type="ChEBI" id="CHEBI:30013"/>
        <dbReference type="ChEBI" id="CHEBI:30616"/>
        <dbReference type="ChEBI" id="CHEBI:61977"/>
        <dbReference type="ChEBI" id="CHEBI:456216"/>
        <dbReference type="EC" id="2.7.11.1"/>
    </reaction>
</comment>
<evidence type="ECO:0000256" key="7">
    <source>
        <dbReference type="ARBA" id="ARBA00022729"/>
    </source>
</evidence>
<dbReference type="GO" id="GO:0033612">
    <property type="term" value="F:receptor serine/threonine kinase binding"/>
    <property type="evidence" value="ECO:0007669"/>
    <property type="project" value="TreeGrafter"/>
</dbReference>
<gene>
    <name evidence="19" type="ORF">FCM35_KLT01163</name>
</gene>
<evidence type="ECO:0000256" key="3">
    <source>
        <dbReference type="ARBA" id="ARBA00022527"/>
    </source>
</evidence>
<keyword evidence="4" id="KW-0433">Leucine-rich repeat</keyword>
<sequence>MQSFFFKPLFLLLSFFVLLFSPTSAQNQTLSPSQNKLLIRLYHILQSPPVLSPLNTSTNFCYLPQSPNLVITCSNNQITELIIVGDRPFSLNWRNALTTSFSIDTFFTTLVKLSSLEVLSLVSLGIWGPLPSKIDRLNSLRVLNLSSNYIYGELPQEISTMTSLQNLVLSTNYINGTVPNLKPLTGLTELDLSFNHLGPDFPSLSSSIMKLVLKNNSLTKIPQNLANSLSMVQELDLSYNQLSGWVPSSLFSLPSIQYLDLSHNKLTGQLPQTIKCGNSISFLDISNNMLSGTLPSCMVSNSSNRVVDFSWNCLNSVDLKYQHPNSYCNEGALAAVLPPPNDVSTSKKSNTSLIVGIVGGILGGVAIIAIFVGIVLQKAKKEGQFEGGNVFKLKEGKSMAKKSSRTPAEKRHATQAARLGAMEVTPYRVFTLEELEEATNNFDRSNLIKDSAQGQLYKGRLQDGTTVVVRCLKLKQKYVSQNLAQYMDIISKLRHRHLVSIIGHCISDGQDFTNTATVVYLVLEKVSNGTLRSHLTEWRKREMLKWPQRVTAAIGVARGVQFLHNVSVPGITGNDITADNVFLDLTLTAKVGNFNLPNLPCNKNHKGGSESPISLFEENYHRSIRNIEQGQKEDIYGLGLILLEVITGKPAQSQNQLDSIKSALEKSLNEDQEKLKAIVDPAICGTFAIDSLRTVVELTLNCLSENARDRPSIDDVLWNLQYSVQVQEGWASSGNLSVQF</sequence>
<keyword evidence="12 19" id="KW-0675">Receptor</keyword>
<protein>
    <recommendedName>
        <fullName evidence="2">non-specific serine/threonine protein kinase</fullName>
        <ecNumber evidence="2">2.7.11.1</ecNumber>
    </recommendedName>
</protein>
<keyword evidence="13" id="KW-0325">Glycoprotein</keyword>
<keyword evidence="9 19" id="KW-0418">Kinase</keyword>
<comment type="catalytic activity">
    <reaction evidence="15">
        <text>L-seryl-[protein] + ATP = O-phospho-L-seryl-[protein] + ADP + H(+)</text>
        <dbReference type="Rhea" id="RHEA:17989"/>
        <dbReference type="Rhea" id="RHEA-COMP:9863"/>
        <dbReference type="Rhea" id="RHEA-COMP:11604"/>
        <dbReference type="ChEBI" id="CHEBI:15378"/>
        <dbReference type="ChEBI" id="CHEBI:29999"/>
        <dbReference type="ChEBI" id="CHEBI:30616"/>
        <dbReference type="ChEBI" id="CHEBI:83421"/>
        <dbReference type="ChEBI" id="CHEBI:456216"/>
        <dbReference type="EC" id="2.7.11.1"/>
    </reaction>
</comment>
<evidence type="ECO:0000256" key="6">
    <source>
        <dbReference type="ARBA" id="ARBA00022692"/>
    </source>
</evidence>
<evidence type="ECO:0000256" key="1">
    <source>
        <dbReference type="ARBA" id="ARBA00004479"/>
    </source>
</evidence>
<evidence type="ECO:0000256" key="17">
    <source>
        <dbReference type="SAM" id="SignalP"/>
    </source>
</evidence>
<evidence type="ECO:0000256" key="14">
    <source>
        <dbReference type="ARBA" id="ARBA00047899"/>
    </source>
</evidence>
<evidence type="ECO:0000256" key="8">
    <source>
        <dbReference type="ARBA" id="ARBA00022737"/>
    </source>
</evidence>
<dbReference type="InterPro" id="IPR050647">
    <property type="entry name" value="Plant_LRR-RLKs"/>
</dbReference>
<dbReference type="PRINTS" id="PR00019">
    <property type="entry name" value="LEURICHRPT"/>
</dbReference>
<dbReference type="GO" id="GO:0004674">
    <property type="term" value="F:protein serine/threonine kinase activity"/>
    <property type="evidence" value="ECO:0007669"/>
    <property type="project" value="UniProtKB-KW"/>
</dbReference>
<evidence type="ECO:0000256" key="2">
    <source>
        <dbReference type="ARBA" id="ARBA00012513"/>
    </source>
</evidence>
<reference evidence="19" key="1">
    <citation type="submission" date="2020-01" db="EMBL/GenBank/DDBJ databases">
        <title>Genome sequence of Kobresia littledalei, the first chromosome-level genome in the family Cyperaceae.</title>
        <authorList>
            <person name="Qu G."/>
        </authorList>
    </citation>
    <scope>NUCLEOTIDE SEQUENCE</scope>
    <source>
        <strain evidence="19">C.B.Clarke</strain>
        <tissue evidence="19">Leaf</tissue>
    </source>
</reference>
<dbReference type="FunFam" id="3.80.10.10:FF:000673">
    <property type="entry name" value="Probable LRR receptor-like serine/threonine-protein kinase At2g02780"/>
    <property type="match status" value="1"/>
</dbReference>
<dbReference type="EC" id="2.7.11.1" evidence="2"/>
<feature type="transmembrane region" description="Helical" evidence="16">
    <location>
        <begin position="353"/>
        <end position="376"/>
    </location>
</feature>
<dbReference type="SUPFAM" id="SSF52058">
    <property type="entry name" value="L domain-like"/>
    <property type="match status" value="1"/>
</dbReference>
<organism evidence="19 20">
    <name type="scientific">Carex littledalei</name>
    <dbReference type="NCBI Taxonomy" id="544730"/>
    <lineage>
        <taxon>Eukaryota</taxon>
        <taxon>Viridiplantae</taxon>
        <taxon>Streptophyta</taxon>
        <taxon>Embryophyta</taxon>
        <taxon>Tracheophyta</taxon>
        <taxon>Spermatophyta</taxon>
        <taxon>Magnoliopsida</taxon>
        <taxon>Liliopsida</taxon>
        <taxon>Poales</taxon>
        <taxon>Cyperaceae</taxon>
        <taxon>Cyperoideae</taxon>
        <taxon>Cariceae</taxon>
        <taxon>Carex</taxon>
        <taxon>Carex subgen. Euthyceras</taxon>
    </lineage>
</organism>
<accession>A0A833R8T9</accession>
<evidence type="ECO:0000256" key="15">
    <source>
        <dbReference type="ARBA" id="ARBA00048679"/>
    </source>
</evidence>
<feature type="chain" id="PRO_5032832562" description="non-specific serine/threonine protein kinase" evidence="17">
    <location>
        <begin position="26"/>
        <end position="740"/>
    </location>
</feature>
<dbReference type="EMBL" id="SWLB01000010">
    <property type="protein sequence ID" value="KAF3333472.1"/>
    <property type="molecule type" value="Genomic_DNA"/>
</dbReference>
<keyword evidence="5" id="KW-0808">Transferase</keyword>
<evidence type="ECO:0000256" key="11">
    <source>
        <dbReference type="ARBA" id="ARBA00023136"/>
    </source>
</evidence>
<dbReference type="Pfam" id="PF00560">
    <property type="entry name" value="LRR_1"/>
    <property type="match status" value="2"/>
</dbReference>
<dbReference type="InterPro" id="IPR032675">
    <property type="entry name" value="LRR_dom_sf"/>
</dbReference>
<keyword evidence="6 16" id="KW-0812">Transmembrane</keyword>
<dbReference type="PANTHER" id="PTHR48056">
    <property type="entry name" value="LRR RECEPTOR-LIKE SERINE/THREONINE-PROTEIN KINASE-RELATED"/>
    <property type="match status" value="1"/>
</dbReference>
<dbReference type="Proteomes" id="UP000623129">
    <property type="component" value="Unassembled WGS sequence"/>
</dbReference>
<keyword evidence="11 16" id="KW-0472">Membrane</keyword>
<dbReference type="InterPro" id="IPR000719">
    <property type="entry name" value="Prot_kinase_dom"/>
</dbReference>
<dbReference type="SMART" id="SM00369">
    <property type="entry name" value="LRR_TYP"/>
    <property type="match status" value="4"/>
</dbReference>
<dbReference type="InterPro" id="IPR003591">
    <property type="entry name" value="Leu-rich_rpt_typical-subtyp"/>
</dbReference>
<evidence type="ECO:0000256" key="9">
    <source>
        <dbReference type="ARBA" id="ARBA00022777"/>
    </source>
</evidence>
<evidence type="ECO:0000256" key="5">
    <source>
        <dbReference type="ARBA" id="ARBA00022679"/>
    </source>
</evidence>
<evidence type="ECO:0000256" key="10">
    <source>
        <dbReference type="ARBA" id="ARBA00022989"/>
    </source>
</evidence>
<dbReference type="SUPFAM" id="SSF56112">
    <property type="entry name" value="Protein kinase-like (PK-like)"/>
    <property type="match status" value="1"/>
</dbReference>
<dbReference type="PANTHER" id="PTHR48056:SF74">
    <property type="entry name" value="PROTEIN KINASE DOMAIN-CONTAINING PROTEIN"/>
    <property type="match status" value="1"/>
</dbReference>
<dbReference type="FunFam" id="1.10.510.10:FF:000431">
    <property type="entry name" value="Putative inactive leucine-rich repeat receptor-like protein kinase"/>
    <property type="match status" value="1"/>
</dbReference>
<feature type="domain" description="Protein kinase" evidence="18">
    <location>
        <begin position="442"/>
        <end position="722"/>
    </location>
</feature>
<keyword evidence="10 16" id="KW-1133">Transmembrane helix</keyword>
<evidence type="ECO:0000256" key="13">
    <source>
        <dbReference type="ARBA" id="ARBA00023180"/>
    </source>
</evidence>
<dbReference type="InterPro" id="IPR001245">
    <property type="entry name" value="Ser-Thr/Tyr_kinase_cat_dom"/>
</dbReference>
<keyword evidence="8" id="KW-0677">Repeat</keyword>
<proteinExistence type="predicted"/>
<dbReference type="GO" id="GO:0016020">
    <property type="term" value="C:membrane"/>
    <property type="evidence" value="ECO:0007669"/>
    <property type="project" value="UniProtKB-SubCell"/>
</dbReference>
<evidence type="ECO:0000313" key="19">
    <source>
        <dbReference type="EMBL" id="KAF3333472.1"/>
    </source>
</evidence>
<dbReference type="Gene3D" id="3.30.200.20">
    <property type="entry name" value="Phosphorylase Kinase, domain 1"/>
    <property type="match status" value="1"/>
</dbReference>
<dbReference type="InterPro" id="IPR011009">
    <property type="entry name" value="Kinase-like_dom_sf"/>
</dbReference>
<evidence type="ECO:0000256" key="4">
    <source>
        <dbReference type="ARBA" id="ARBA00022614"/>
    </source>
</evidence>
<dbReference type="Gene3D" id="1.10.510.10">
    <property type="entry name" value="Transferase(Phosphotransferase) domain 1"/>
    <property type="match status" value="1"/>
</dbReference>
<comment type="caution">
    <text evidence="19">The sequence shown here is derived from an EMBL/GenBank/DDBJ whole genome shotgun (WGS) entry which is preliminary data.</text>
</comment>
<dbReference type="InterPro" id="IPR001611">
    <property type="entry name" value="Leu-rich_rpt"/>
</dbReference>
<evidence type="ECO:0000256" key="16">
    <source>
        <dbReference type="SAM" id="Phobius"/>
    </source>
</evidence>
<dbReference type="PROSITE" id="PS50011">
    <property type="entry name" value="PROTEIN_KINASE_DOM"/>
    <property type="match status" value="1"/>
</dbReference>
<keyword evidence="20" id="KW-1185">Reference proteome</keyword>
<dbReference type="Pfam" id="PF13855">
    <property type="entry name" value="LRR_8"/>
    <property type="match status" value="1"/>
</dbReference>
<feature type="signal peptide" evidence="17">
    <location>
        <begin position="1"/>
        <end position="25"/>
    </location>
</feature>
<keyword evidence="7 17" id="KW-0732">Signal</keyword>
<evidence type="ECO:0000259" key="18">
    <source>
        <dbReference type="PROSITE" id="PS50011"/>
    </source>
</evidence>
<dbReference type="AlphaFoldDB" id="A0A833R8T9"/>
<dbReference type="Gene3D" id="3.80.10.10">
    <property type="entry name" value="Ribonuclease Inhibitor"/>
    <property type="match status" value="2"/>
</dbReference>
<name>A0A833R8T9_9POAL</name>
<evidence type="ECO:0000313" key="20">
    <source>
        <dbReference type="Proteomes" id="UP000623129"/>
    </source>
</evidence>
<comment type="subcellular location">
    <subcellularLocation>
        <location evidence="1">Membrane</location>
        <topology evidence="1">Single-pass type I membrane protein</topology>
    </subcellularLocation>
</comment>
<dbReference type="GO" id="GO:0005524">
    <property type="term" value="F:ATP binding"/>
    <property type="evidence" value="ECO:0007669"/>
    <property type="project" value="InterPro"/>
</dbReference>
<keyword evidence="3" id="KW-0723">Serine/threonine-protein kinase</keyword>